<dbReference type="EMBL" id="LNTY01000034">
    <property type="protein sequence ID" value="KXF81646.1"/>
    <property type="molecule type" value="Genomic_DNA"/>
</dbReference>
<keyword evidence="2" id="KW-1185">Reference proteome</keyword>
<proteinExistence type="predicted"/>
<evidence type="ECO:0000313" key="2">
    <source>
        <dbReference type="Proteomes" id="UP000070529"/>
    </source>
</evidence>
<protein>
    <submittedName>
        <fullName evidence="1">Uncharacterized protein</fullName>
    </submittedName>
</protein>
<evidence type="ECO:0000313" key="1">
    <source>
        <dbReference type="EMBL" id="KXF81646.1"/>
    </source>
</evidence>
<dbReference type="Proteomes" id="UP000070529">
    <property type="component" value="Unassembled WGS sequence"/>
</dbReference>
<sequence length="76" mass="8825">MQAIKLLSLYFMAFRKQKTERKARFLQEYTFTVTYRTPPQYIALKMVNAIVALAITKRGAYLEIFAAIKVDTVRSS</sequence>
<comment type="caution">
    <text evidence="1">The sequence shown here is derived from an EMBL/GenBank/DDBJ whole genome shotgun (WGS) entry which is preliminary data.</text>
</comment>
<gene>
    <name evidence="1" type="ORF">ATN88_02990</name>
</gene>
<name>A0A135I872_9GAMM</name>
<organism evidence="1 2">
    <name type="scientific">Enterovibrio coralii</name>
    <dbReference type="NCBI Taxonomy" id="294935"/>
    <lineage>
        <taxon>Bacteria</taxon>
        <taxon>Pseudomonadati</taxon>
        <taxon>Pseudomonadota</taxon>
        <taxon>Gammaproteobacteria</taxon>
        <taxon>Vibrionales</taxon>
        <taxon>Vibrionaceae</taxon>
        <taxon>Enterovibrio</taxon>
    </lineage>
</organism>
<dbReference type="AlphaFoldDB" id="A0A135I872"/>
<accession>A0A135I872</accession>
<reference evidence="1 2" key="1">
    <citation type="submission" date="2015-11" db="EMBL/GenBank/DDBJ databases">
        <title>Genomic Taxonomy of the Vibrionaceae.</title>
        <authorList>
            <person name="Gomez-Gil B."/>
            <person name="Enciso-Ibarra J."/>
        </authorList>
    </citation>
    <scope>NUCLEOTIDE SEQUENCE [LARGE SCALE GENOMIC DNA]</scope>
    <source>
        <strain evidence="1 2">CAIM 912</strain>
    </source>
</reference>